<evidence type="ECO:0000256" key="1">
    <source>
        <dbReference type="ARBA" id="ARBA00023002"/>
    </source>
</evidence>
<feature type="domain" description="Gfo/Idh/MocA-like oxidoreductase N-terminal" evidence="2">
    <location>
        <begin position="6"/>
        <end position="123"/>
    </location>
</feature>
<proteinExistence type="predicted"/>
<keyword evidence="1" id="KW-0560">Oxidoreductase</keyword>
<protein>
    <submittedName>
        <fullName evidence="4">Predicted dehydrogenase</fullName>
    </submittedName>
</protein>
<dbReference type="OrthoDB" id="7798185at2"/>
<dbReference type="GO" id="GO:0016491">
    <property type="term" value="F:oxidoreductase activity"/>
    <property type="evidence" value="ECO:0007669"/>
    <property type="project" value="UniProtKB-KW"/>
</dbReference>
<dbReference type="RefSeq" id="WP_072338719.1">
    <property type="nucleotide sequence ID" value="NZ_FPKU01000001.1"/>
</dbReference>
<keyword evidence="5" id="KW-1185">Reference proteome</keyword>
<feature type="domain" description="GFO/IDH/MocA-like oxidoreductase" evidence="3">
    <location>
        <begin position="135"/>
        <end position="269"/>
    </location>
</feature>
<dbReference type="GO" id="GO:0000166">
    <property type="term" value="F:nucleotide binding"/>
    <property type="evidence" value="ECO:0007669"/>
    <property type="project" value="InterPro"/>
</dbReference>
<dbReference type="STRING" id="665118.SAMN02983003_0386"/>
<evidence type="ECO:0000259" key="2">
    <source>
        <dbReference type="Pfam" id="PF01408"/>
    </source>
</evidence>
<dbReference type="SUPFAM" id="SSF55347">
    <property type="entry name" value="Glyceraldehyde-3-phosphate dehydrogenase-like, C-terminal domain"/>
    <property type="match status" value="1"/>
</dbReference>
<evidence type="ECO:0000313" key="5">
    <source>
        <dbReference type="Proteomes" id="UP000183447"/>
    </source>
</evidence>
<organism evidence="4 5">
    <name type="scientific">Devosia enhydra</name>
    <dbReference type="NCBI Taxonomy" id="665118"/>
    <lineage>
        <taxon>Bacteria</taxon>
        <taxon>Pseudomonadati</taxon>
        <taxon>Pseudomonadota</taxon>
        <taxon>Alphaproteobacteria</taxon>
        <taxon>Hyphomicrobiales</taxon>
        <taxon>Devosiaceae</taxon>
        <taxon>Devosia</taxon>
    </lineage>
</organism>
<dbReference type="Gene3D" id="3.40.50.720">
    <property type="entry name" value="NAD(P)-binding Rossmann-like Domain"/>
    <property type="match status" value="1"/>
</dbReference>
<dbReference type="InterPro" id="IPR055170">
    <property type="entry name" value="GFO_IDH_MocA-like_dom"/>
</dbReference>
<dbReference type="InterPro" id="IPR050463">
    <property type="entry name" value="Gfo/Idh/MocA_oxidrdct_glycsds"/>
</dbReference>
<dbReference type="Gene3D" id="3.30.360.10">
    <property type="entry name" value="Dihydrodipicolinate Reductase, domain 2"/>
    <property type="match status" value="1"/>
</dbReference>
<dbReference type="PANTHER" id="PTHR43818">
    <property type="entry name" value="BCDNA.GH03377"/>
    <property type="match status" value="1"/>
</dbReference>
<sequence length="356" mass="38159">MPQAKLRAAVIGAGWYAAANHIPVLASREDVALDAVCRLGPAELARVKDHFGFAFASESYEEVLARKPDIVVIASPHQLHYAQAKAALEGGAHVLCEKPMTLDPVEAWDLVRIARETGRHLLVSNGYQYLPQVEDLRRRIADGLVGEIEHVMASFISATRDVFHGDRGLDSWKTTFFRPDRSTWQDPGQGGGFAYGQLSHSLALMMYLTGLEPVAASAHAFARDVVDLADSGALKLNTGAVASISGAAAMPQGNRGLMRLFIAGSGGVLSAEFDRDLCEWKTHDGQTHRLDIPSGDWVYHCRGPVHALCDLAQGRGTNQSPGWIGAATTSTIAAMLASSAAGGAPQQVYSLKGEHR</sequence>
<dbReference type="InterPro" id="IPR000683">
    <property type="entry name" value="Gfo/Idh/MocA-like_OxRdtase_N"/>
</dbReference>
<dbReference type="InterPro" id="IPR036291">
    <property type="entry name" value="NAD(P)-bd_dom_sf"/>
</dbReference>
<dbReference type="AlphaFoldDB" id="A0A1K2HTP4"/>
<evidence type="ECO:0000259" key="3">
    <source>
        <dbReference type="Pfam" id="PF22725"/>
    </source>
</evidence>
<evidence type="ECO:0000313" key="4">
    <source>
        <dbReference type="EMBL" id="SFZ81232.1"/>
    </source>
</evidence>
<name>A0A1K2HTP4_9HYPH</name>
<gene>
    <name evidence="4" type="ORF">SAMN02983003_0386</name>
</gene>
<dbReference type="SUPFAM" id="SSF51735">
    <property type="entry name" value="NAD(P)-binding Rossmann-fold domains"/>
    <property type="match status" value="1"/>
</dbReference>
<reference evidence="4 5" key="1">
    <citation type="submission" date="2016-11" db="EMBL/GenBank/DDBJ databases">
        <authorList>
            <person name="Jaros S."/>
            <person name="Januszkiewicz K."/>
            <person name="Wedrychowicz H."/>
        </authorList>
    </citation>
    <scope>NUCLEOTIDE SEQUENCE [LARGE SCALE GENOMIC DNA]</scope>
    <source>
        <strain evidence="4 5">ATCC 23634</strain>
    </source>
</reference>
<dbReference type="Pfam" id="PF22725">
    <property type="entry name" value="GFO_IDH_MocA_C3"/>
    <property type="match status" value="1"/>
</dbReference>
<dbReference type="EMBL" id="FPKU01000001">
    <property type="protein sequence ID" value="SFZ81232.1"/>
    <property type="molecule type" value="Genomic_DNA"/>
</dbReference>
<dbReference type="Pfam" id="PF01408">
    <property type="entry name" value="GFO_IDH_MocA"/>
    <property type="match status" value="1"/>
</dbReference>
<accession>A0A1K2HTP4</accession>
<dbReference type="PANTHER" id="PTHR43818:SF11">
    <property type="entry name" value="BCDNA.GH03377"/>
    <property type="match status" value="1"/>
</dbReference>
<dbReference type="Proteomes" id="UP000183447">
    <property type="component" value="Unassembled WGS sequence"/>
</dbReference>